<dbReference type="Pfam" id="PF01363">
    <property type="entry name" value="FYVE"/>
    <property type="match status" value="1"/>
</dbReference>
<dbReference type="PANTHER" id="PTHR46465:SF2">
    <property type="entry name" value="LATERAL SIGNALING TARGET PROTEIN 2 HOMOLOG"/>
    <property type="match status" value="1"/>
</dbReference>
<keyword evidence="11" id="KW-1185">Reference proteome</keyword>
<feature type="compositionally biased region" description="Basic and acidic residues" evidence="8">
    <location>
        <begin position="785"/>
        <end position="796"/>
    </location>
</feature>
<evidence type="ECO:0000313" key="11">
    <source>
        <dbReference type="Proteomes" id="UP001487740"/>
    </source>
</evidence>
<evidence type="ECO:0000256" key="7">
    <source>
        <dbReference type="PROSITE-ProRule" id="PRU00091"/>
    </source>
</evidence>
<keyword evidence="5 7" id="KW-0863">Zinc-finger</keyword>
<evidence type="ECO:0000256" key="1">
    <source>
        <dbReference type="ARBA" id="ARBA00003580"/>
    </source>
</evidence>
<sequence length="1061" mass="117726">MNSLRRWFYRPRKDDRSLMAQFYFADEELNLVAAELDSFDGRKDPERCTALVNQLRHCQDRVLNICIEMMDEVIPSERAARDFRVKFPDDVMQENLAGQLWFGAECLAAGSSIMNREAESSQMRPLAKAVTKTIETVRNLLREQCLKPVPEYTEKIRESLKIFDRLFAEFELNYVSAMVPVKSVEEHDVQQSVVVLFSETVQRALKLGLATQDQVDDYDPALMFTIPRLAIVAGLVMFPDGPLNLDREPRSLSELFRPFRTLLTKIRELLWTMTCAELAALEKALCSMDEPDPSAAPALAAETPPSSAYGRAAFTSDFVQKFYANHPSCRMVPPELGSLGAPSKKSHDHRKRERTGKSRSSRTRARQERQSERFLARLTASGEDRPRARRRSRRHHHHPRPHQPRHSQQAPLHDSDSGDETRHHPARIPPPPPLPHSQDHAHSHHPRSQQPMTRIKTIACSCGSIPPEAAQTSYMPSSGNSAQSQADTAITCDTSCDNTSVPGPEARCPCPSSDPSDMTGEAETLVQATAQLCLAEDEEHERPGVSEGLSPMPEAFVTSKDASHCKYSKEDRQAQEESCEKAGGADRKVHKEESPGTPQRTADPNTPESGRCSSGSTSPYNSGAEDDEEVALALQAAEVAATWRARARFTDTQDLIHRLFVCISGVADQLQTNYASDLRKILKCVFLINQSPLEEPPPPPKSLHCPEENEEEEEEEEEEERHNWSASSPVHSYGEEEEGMEGHSLEGNDSERLSVESAEDALVVIGSPERHHTATSTNSLSSPSDHYHNHHPEEYSPHSSPPLSPSSSLPLLPPLPPPPPPPLPHSSMDTAGDYDTTPPSPSLSSFPPPQYFSHRHHHPNHHLLSHLPPPTSPTDIPSLSANPEAMVSQAASPPLVCPPSVQVPAAIFNDHALMQFSEVTQASIPPNVELLPPAQVQYAESFGVIPEPFSRSAQEQQLINEGGPLGERESGRRRGPRVQEPPPWVPDQQAPRCMACGASFTMVRRRHHCRNCGKVFCAQCSQHAVPLPHYGIWKAVRVCNVCFLYYVTFTTDSTTTTTSSS</sequence>
<feature type="compositionally biased region" description="Basic and acidic residues" evidence="8">
    <location>
        <begin position="561"/>
        <end position="594"/>
    </location>
</feature>
<feature type="compositionally biased region" description="Polar residues" evidence="8">
    <location>
        <begin position="596"/>
        <end position="621"/>
    </location>
</feature>
<evidence type="ECO:0000313" key="10">
    <source>
        <dbReference type="EMBL" id="KAK8388082.1"/>
    </source>
</evidence>
<feature type="region of interest" description="Disordered" evidence="8">
    <location>
        <begin position="560"/>
        <end position="627"/>
    </location>
</feature>
<feature type="compositionally biased region" description="Pro residues" evidence="8">
    <location>
        <begin position="811"/>
        <end position="824"/>
    </location>
</feature>
<feature type="region of interest" description="Disordered" evidence="8">
    <location>
        <begin position="691"/>
        <end position="756"/>
    </location>
</feature>
<feature type="compositionally biased region" description="Acidic residues" evidence="8">
    <location>
        <begin position="708"/>
        <end position="719"/>
    </location>
</feature>
<evidence type="ECO:0000256" key="5">
    <source>
        <dbReference type="ARBA" id="ARBA00022771"/>
    </source>
</evidence>
<feature type="domain" description="FYVE-type" evidence="9">
    <location>
        <begin position="987"/>
        <end position="1047"/>
    </location>
</feature>
<feature type="compositionally biased region" description="Basic and acidic residues" evidence="8">
    <location>
        <begin position="740"/>
        <end position="754"/>
    </location>
</feature>
<accession>A0AAW0TNY5</accession>
<comment type="caution">
    <text evidence="10">The sequence shown here is derived from an EMBL/GenBank/DDBJ whole genome shotgun (WGS) entry which is preliminary data.</text>
</comment>
<dbReference type="PANTHER" id="PTHR46465">
    <property type="entry name" value="LATERAL SIGNALING TARGET PROTEIN 2 HOMOLOG"/>
    <property type="match status" value="1"/>
</dbReference>
<dbReference type="GO" id="GO:0008270">
    <property type="term" value="F:zinc ion binding"/>
    <property type="evidence" value="ECO:0007669"/>
    <property type="project" value="UniProtKB-KW"/>
</dbReference>
<proteinExistence type="inferred from homology"/>
<evidence type="ECO:0000259" key="9">
    <source>
        <dbReference type="PROSITE" id="PS50178"/>
    </source>
</evidence>
<dbReference type="Proteomes" id="UP001487740">
    <property type="component" value="Unassembled WGS sequence"/>
</dbReference>
<evidence type="ECO:0000256" key="4">
    <source>
        <dbReference type="ARBA" id="ARBA00022723"/>
    </source>
</evidence>
<protein>
    <recommendedName>
        <fullName evidence="3">Lateral signaling target protein 2 homolog</fullName>
    </recommendedName>
</protein>
<feature type="compositionally biased region" description="Basic and acidic residues" evidence="8">
    <location>
        <begin position="413"/>
        <end position="423"/>
    </location>
</feature>
<dbReference type="SMART" id="SM00064">
    <property type="entry name" value="FYVE"/>
    <property type="match status" value="1"/>
</dbReference>
<comment type="similarity">
    <text evidence="2">Belongs to the lst-2 family.</text>
</comment>
<feature type="region of interest" description="Disordered" evidence="8">
    <location>
        <begin position="768"/>
        <end position="880"/>
    </location>
</feature>
<feature type="compositionally biased region" description="Basic residues" evidence="8">
    <location>
        <begin position="344"/>
        <end position="364"/>
    </location>
</feature>
<dbReference type="Gene3D" id="3.30.40.10">
    <property type="entry name" value="Zinc/RING finger domain, C3HC4 (zinc finger)"/>
    <property type="match status" value="1"/>
</dbReference>
<dbReference type="InterPro" id="IPR013083">
    <property type="entry name" value="Znf_RING/FYVE/PHD"/>
</dbReference>
<dbReference type="CDD" id="cd15731">
    <property type="entry name" value="FYVE_LST2"/>
    <property type="match status" value="1"/>
</dbReference>
<keyword evidence="4" id="KW-0479">Metal-binding</keyword>
<dbReference type="InterPro" id="IPR000306">
    <property type="entry name" value="Znf_FYVE"/>
</dbReference>
<feature type="compositionally biased region" description="Basic residues" evidence="8">
    <location>
        <begin position="853"/>
        <end position="864"/>
    </location>
</feature>
<comment type="function">
    <text evidence="1">Negative regulator of epidermal growth factor receptor (EGFR) signaling.</text>
</comment>
<feature type="region of interest" description="Disordered" evidence="8">
    <location>
        <begin position="961"/>
        <end position="986"/>
    </location>
</feature>
<dbReference type="InterPro" id="IPR043269">
    <property type="entry name" value="FYVE_LST2"/>
</dbReference>
<dbReference type="InterPro" id="IPR017455">
    <property type="entry name" value="Znf_FYVE-rel"/>
</dbReference>
<name>A0AAW0TNY5_SCYPA</name>
<reference evidence="10 11" key="1">
    <citation type="submission" date="2023-03" db="EMBL/GenBank/DDBJ databases">
        <title>High-quality genome of Scylla paramamosain provides insights in environmental adaptation.</title>
        <authorList>
            <person name="Zhang L."/>
        </authorList>
    </citation>
    <scope>NUCLEOTIDE SEQUENCE [LARGE SCALE GENOMIC DNA]</scope>
    <source>
        <strain evidence="10">LZ_2023a</strain>
        <tissue evidence="10">Muscle</tissue>
    </source>
</reference>
<keyword evidence="6" id="KW-0862">Zinc</keyword>
<feature type="compositionally biased region" description="Pro residues" evidence="8">
    <location>
        <begin position="838"/>
        <end position="850"/>
    </location>
</feature>
<gene>
    <name evidence="10" type="ORF">O3P69_020163</name>
</gene>
<organism evidence="10 11">
    <name type="scientific">Scylla paramamosain</name>
    <name type="common">Mud crab</name>
    <dbReference type="NCBI Taxonomy" id="85552"/>
    <lineage>
        <taxon>Eukaryota</taxon>
        <taxon>Metazoa</taxon>
        <taxon>Ecdysozoa</taxon>
        <taxon>Arthropoda</taxon>
        <taxon>Crustacea</taxon>
        <taxon>Multicrustacea</taxon>
        <taxon>Malacostraca</taxon>
        <taxon>Eumalacostraca</taxon>
        <taxon>Eucarida</taxon>
        <taxon>Decapoda</taxon>
        <taxon>Pleocyemata</taxon>
        <taxon>Brachyura</taxon>
        <taxon>Eubrachyura</taxon>
        <taxon>Portunoidea</taxon>
        <taxon>Portunidae</taxon>
        <taxon>Portuninae</taxon>
        <taxon>Scylla</taxon>
    </lineage>
</organism>
<feature type="compositionally biased region" description="Basic and acidic residues" evidence="8">
    <location>
        <begin position="365"/>
        <end position="375"/>
    </location>
</feature>
<feature type="compositionally biased region" description="Basic residues" evidence="8">
    <location>
        <begin position="387"/>
        <end position="405"/>
    </location>
</feature>
<dbReference type="PROSITE" id="PS50178">
    <property type="entry name" value="ZF_FYVE"/>
    <property type="match status" value="1"/>
</dbReference>
<dbReference type="AlphaFoldDB" id="A0AAW0TNY5"/>
<dbReference type="InterPro" id="IPR051118">
    <property type="entry name" value="LST-2"/>
</dbReference>
<evidence type="ECO:0000256" key="3">
    <source>
        <dbReference type="ARBA" id="ARBA00019870"/>
    </source>
</evidence>
<evidence type="ECO:0000256" key="6">
    <source>
        <dbReference type="ARBA" id="ARBA00022833"/>
    </source>
</evidence>
<dbReference type="SUPFAM" id="SSF57903">
    <property type="entry name" value="FYVE/PHD zinc finger"/>
    <property type="match status" value="1"/>
</dbReference>
<evidence type="ECO:0000256" key="2">
    <source>
        <dbReference type="ARBA" id="ARBA00008755"/>
    </source>
</evidence>
<dbReference type="GO" id="GO:0031901">
    <property type="term" value="C:early endosome membrane"/>
    <property type="evidence" value="ECO:0007669"/>
    <property type="project" value="TreeGrafter"/>
</dbReference>
<evidence type="ECO:0000256" key="8">
    <source>
        <dbReference type="SAM" id="MobiDB-lite"/>
    </source>
</evidence>
<dbReference type="InterPro" id="IPR011011">
    <property type="entry name" value="Znf_FYVE_PHD"/>
</dbReference>
<feature type="region of interest" description="Disordered" evidence="8">
    <location>
        <begin position="334"/>
        <end position="451"/>
    </location>
</feature>
<feature type="compositionally biased region" description="Polar residues" evidence="8">
    <location>
        <begin position="774"/>
        <end position="784"/>
    </location>
</feature>
<dbReference type="EMBL" id="JARAKH010000029">
    <property type="protein sequence ID" value="KAK8388082.1"/>
    <property type="molecule type" value="Genomic_DNA"/>
</dbReference>